<feature type="region of interest" description="Disordered" evidence="1">
    <location>
        <begin position="1"/>
        <end position="51"/>
    </location>
</feature>
<evidence type="ECO:0000256" key="1">
    <source>
        <dbReference type="SAM" id="MobiDB-lite"/>
    </source>
</evidence>
<comment type="caution">
    <text evidence="3">The sequence shown here is derived from an EMBL/GenBank/DDBJ whole genome shotgun (WGS) entry which is preliminary data.</text>
</comment>
<gene>
    <name evidence="3" type="ORF">BGZ95_011453</name>
</gene>
<dbReference type="CDD" id="cd02859">
    <property type="entry name" value="E_set_AMPKbeta_like_N"/>
    <property type="match status" value="1"/>
</dbReference>
<feature type="compositionally biased region" description="Low complexity" evidence="1">
    <location>
        <begin position="239"/>
        <end position="267"/>
    </location>
</feature>
<dbReference type="InterPro" id="IPR014756">
    <property type="entry name" value="Ig_E-set"/>
</dbReference>
<dbReference type="GO" id="GO:0005634">
    <property type="term" value="C:nucleus"/>
    <property type="evidence" value="ECO:0007669"/>
    <property type="project" value="TreeGrafter"/>
</dbReference>
<dbReference type="Gene3D" id="2.60.40.10">
    <property type="entry name" value="Immunoglobulins"/>
    <property type="match status" value="1"/>
</dbReference>
<dbReference type="InterPro" id="IPR050827">
    <property type="entry name" value="CRP1_MDG1_kinase"/>
</dbReference>
<accession>A0AAD4DAE1</accession>
<dbReference type="InterPro" id="IPR032640">
    <property type="entry name" value="AMPK1_CBM"/>
</dbReference>
<dbReference type="GO" id="GO:0019901">
    <property type="term" value="F:protein kinase binding"/>
    <property type="evidence" value="ECO:0007669"/>
    <property type="project" value="TreeGrafter"/>
</dbReference>
<dbReference type="PANTHER" id="PTHR10343">
    <property type="entry name" value="5'-AMP-ACTIVATED PROTEIN KINASE , BETA SUBUNIT"/>
    <property type="match status" value="1"/>
</dbReference>
<dbReference type="PANTHER" id="PTHR10343:SF94">
    <property type="entry name" value="MDG1P"/>
    <property type="match status" value="1"/>
</dbReference>
<sequence>MMARPALKPISGTTNTSSGTNPAGTTGTAGTGTQKITPSVGRLSGGFNPVSISTQRTAATNNRSVPGPTSAIAAAKAALFERTQAAAGGAPAASSPSPTTPTTNPLRTSISSVSSISSLSSSNSISGMSSPTTPTVASSPFRKQSIGSINAVRDVTSPTQQVPSPTFLRKTSIGSSFNRDASSIKLPTVVPASPAPTAAFPKPAVNLPSAISTRTMAAPPAPSIEANKPTPAPAPLVETPPTSARTANTTATSSAAATPTPTTPSTPMTMASLASPVTPNISEKQDALIESLMIAEADAPLSPVPVATPVEVKAKEVEAPVVSVAAPVVVEALVIANVAPIVAKSPVLKPAVIDDAPTPIATEPVTVETPAAEPESIETPAAVEPEAVEPIVVDSVPTEPIAIVETVPAPIEPVVIEAAPIDATVAPIQEPAVVEETVAPVQEVVVESVVEEACIVNTTVLEAPIEVIEKEVTVESVFEASAPVEEVIVAPAPAPVEEIAVAPAHTHVEEVITTAPALAHVEEEITTGPALAPVEETIANLEVAPIEETIVQTIPIQETIVEAAIIEGNPTAIEEPQIEEEQQQQEHIAEEKAKNAFETMVASIEKDPQEHQVVFSKTKEEMLQSAPVEPILNPVMSSAELRTSSPSCQPGHFLQKFHWKHGGEIVKVTGTFDDWKESIVLKKVPSTRDEFFALVDLDRTQPIQFKFVVDGVWRCSTEFETEYDYSGNLNNILRVMHQ</sequence>
<feature type="compositionally biased region" description="Low complexity" evidence="1">
    <location>
        <begin position="85"/>
        <end position="140"/>
    </location>
</feature>
<dbReference type="SUPFAM" id="SSF81296">
    <property type="entry name" value="E set domains"/>
    <property type="match status" value="1"/>
</dbReference>
<evidence type="ECO:0000259" key="2">
    <source>
        <dbReference type="Pfam" id="PF16561"/>
    </source>
</evidence>
<dbReference type="Proteomes" id="UP001194580">
    <property type="component" value="Unassembled WGS sequence"/>
</dbReference>
<dbReference type="GO" id="GO:0007165">
    <property type="term" value="P:signal transduction"/>
    <property type="evidence" value="ECO:0007669"/>
    <property type="project" value="TreeGrafter"/>
</dbReference>
<dbReference type="GO" id="GO:0005737">
    <property type="term" value="C:cytoplasm"/>
    <property type="evidence" value="ECO:0007669"/>
    <property type="project" value="TreeGrafter"/>
</dbReference>
<proteinExistence type="predicted"/>
<dbReference type="AlphaFoldDB" id="A0AAD4DAE1"/>
<organism evidence="3 4">
    <name type="scientific">Linnemannia exigua</name>
    <dbReference type="NCBI Taxonomy" id="604196"/>
    <lineage>
        <taxon>Eukaryota</taxon>
        <taxon>Fungi</taxon>
        <taxon>Fungi incertae sedis</taxon>
        <taxon>Mucoromycota</taxon>
        <taxon>Mortierellomycotina</taxon>
        <taxon>Mortierellomycetes</taxon>
        <taxon>Mortierellales</taxon>
        <taxon>Mortierellaceae</taxon>
        <taxon>Linnemannia</taxon>
    </lineage>
</organism>
<evidence type="ECO:0000313" key="3">
    <source>
        <dbReference type="EMBL" id="KAG0272767.1"/>
    </source>
</evidence>
<feature type="region of interest" description="Disordered" evidence="1">
    <location>
        <begin position="85"/>
        <end position="173"/>
    </location>
</feature>
<dbReference type="InterPro" id="IPR013783">
    <property type="entry name" value="Ig-like_fold"/>
</dbReference>
<dbReference type="EMBL" id="JAAAIL010000863">
    <property type="protein sequence ID" value="KAG0272767.1"/>
    <property type="molecule type" value="Genomic_DNA"/>
</dbReference>
<evidence type="ECO:0000313" key="4">
    <source>
        <dbReference type="Proteomes" id="UP001194580"/>
    </source>
</evidence>
<feature type="domain" description="AMP-activated protein kinase glycogen-binding" evidence="2">
    <location>
        <begin position="656"/>
        <end position="736"/>
    </location>
</feature>
<reference evidence="3" key="1">
    <citation type="journal article" date="2020" name="Fungal Divers.">
        <title>Resolving the Mortierellaceae phylogeny through synthesis of multi-gene phylogenetics and phylogenomics.</title>
        <authorList>
            <person name="Vandepol N."/>
            <person name="Liber J."/>
            <person name="Desiro A."/>
            <person name="Na H."/>
            <person name="Kennedy M."/>
            <person name="Barry K."/>
            <person name="Grigoriev I.V."/>
            <person name="Miller A.N."/>
            <person name="O'Donnell K."/>
            <person name="Stajich J.E."/>
            <person name="Bonito G."/>
        </authorList>
    </citation>
    <scope>NUCLEOTIDE SEQUENCE</scope>
    <source>
        <strain evidence="3">NRRL 28262</strain>
    </source>
</reference>
<protein>
    <recommendedName>
        <fullName evidence="2">AMP-activated protein kinase glycogen-binding domain-containing protein</fullName>
    </recommendedName>
</protein>
<dbReference type="Pfam" id="PF16561">
    <property type="entry name" value="AMPK1_CBM"/>
    <property type="match status" value="1"/>
</dbReference>
<dbReference type="GO" id="GO:0031588">
    <property type="term" value="C:nucleotide-activated protein kinase complex"/>
    <property type="evidence" value="ECO:0007669"/>
    <property type="project" value="TreeGrafter"/>
</dbReference>
<feature type="compositionally biased region" description="Low complexity" evidence="1">
    <location>
        <begin position="12"/>
        <end position="33"/>
    </location>
</feature>
<keyword evidence="4" id="KW-1185">Reference proteome</keyword>
<feature type="region of interest" description="Disordered" evidence="1">
    <location>
        <begin position="219"/>
        <end position="267"/>
    </location>
</feature>
<name>A0AAD4DAE1_9FUNG</name>